<comment type="caution">
    <text evidence="1">The sequence shown here is derived from an EMBL/GenBank/DDBJ whole genome shotgun (WGS) entry which is preliminary data.</text>
</comment>
<reference evidence="2" key="1">
    <citation type="journal article" date="2022" name="Mol. Ecol. Resour.">
        <title>The genomes of chicory, endive, great burdock and yacon provide insights into Asteraceae palaeo-polyploidization history and plant inulin production.</title>
        <authorList>
            <person name="Fan W."/>
            <person name="Wang S."/>
            <person name="Wang H."/>
            <person name="Wang A."/>
            <person name="Jiang F."/>
            <person name="Liu H."/>
            <person name="Zhao H."/>
            <person name="Xu D."/>
            <person name="Zhang Y."/>
        </authorList>
    </citation>
    <scope>NUCLEOTIDE SEQUENCE [LARGE SCALE GENOMIC DNA]</scope>
    <source>
        <strain evidence="2">cv. Niubang</strain>
    </source>
</reference>
<name>A0ACB9C044_ARCLA</name>
<organism evidence="1 2">
    <name type="scientific">Arctium lappa</name>
    <name type="common">Greater burdock</name>
    <name type="synonym">Lappa major</name>
    <dbReference type="NCBI Taxonomy" id="4217"/>
    <lineage>
        <taxon>Eukaryota</taxon>
        <taxon>Viridiplantae</taxon>
        <taxon>Streptophyta</taxon>
        <taxon>Embryophyta</taxon>
        <taxon>Tracheophyta</taxon>
        <taxon>Spermatophyta</taxon>
        <taxon>Magnoliopsida</taxon>
        <taxon>eudicotyledons</taxon>
        <taxon>Gunneridae</taxon>
        <taxon>Pentapetalae</taxon>
        <taxon>asterids</taxon>
        <taxon>campanulids</taxon>
        <taxon>Asterales</taxon>
        <taxon>Asteraceae</taxon>
        <taxon>Carduoideae</taxon>
        <taxon>Cardueae</taxon>
        <taxon>Arctiinae</taxon>
        <taxon>Arctium</taxon>
    </lineage>
</organism>
<reference evidence="1 2" key="2">
    <citation type="journal article" date="2022" name="Mol. Ecol. Resour.">
        <title>The genomes of chicory, endive, great burdock and yacon provide insights into Asteraceae paleo-polyploidization history and plant inulin production.</title>
        <authorList>
            <person name="Fan W."/>
            <person name="Wang S."/>
            <person name="Wang H."/>
            <person name="Wang A."/>
            <person name="Jiang F."/>
            <person name="Liu H."/>
            <person name="Zhao H."/>
            <person name="Xu D."/>
            <person name="Zhang Y."/>
        </authorList>
    </citation>
    <scope>NUCLEOTIDE SEQUENCE [LARGE SCALE GENOMIC DNA]</scope>
    <source>
        <strain evidence="2">cv. Niubang</strain>
    </source>
</reference>
<dbReference type="Proteomes" id="UP001055879">
    <property type="component" value="Linkage Group LG05"/>
</dbReference>
<sequence length="107" mass="12333">MECIMDVVCSLTELTRRLEILIPQGWVVSEGQVQTCLSSHLTNSLSERKHIKKQRVENFQEKWRVRKKMLSLEPTSSQSANPLGHRLNQTAKITRSHHRLLSLSQVS</sequence>
<dbReference type="EMBL" id="CM042051">
    <property type="protein sequence ID" value="KAI3727631.1"/>
    <property type="molecule type" value="Genomic_DNA"/>
</dbReference>
<proteinExistence type="predicted"/>
<evidence type="ECO:0000313" key="2">
    <source>
        <dbReference type="Proteomes" id="UP001055879"/>
    </source>
</evidence>
<keyword evidence="2" id="KW-1185">Reference proteome</keyword>
<accession>A0ACB9C044</accession>
<evidence type="ECO:0000313" key="1">
    <source>
        <dbReference type="EMBL" id="KAI3727631.1"/>
    </source>
</evidence>
<gene>
    <name evidence="1" type="ORF">L6452_16249</name>
</gene>
<protein>
    <submittedName>
        <fullName evidence="1">Uncharacterized protein</fullName>
    </submittedName>
</protein>